<dbReference type="Pfam" id="PF10124">
    <property type="entry name" value="Mu-like_gpT"/>
    <property type="match status" value="1"/>
</dbReference>
<proteinExistence type="predicted"/>
<protein>
    <submittedName>
        <fullName evidence="2">Putative capsid protein</fullName>
    </submittedName>
</protein>
<dbReference type="AlphaFoldDB" id="A0A6M3XKP8"/>
<evidence type="ECO:0000313" key="2">
    <source>
        <dbReference type="EMBL" id="QJH98322.1"/>
    </source>
</evidence>
<feature type="domain" description="Bacteriophage Mu GpT" evidence="1">
    <location>
        <begin position="158"/>
        <end position="226"/>
    </location>
</feature>
<name>A0A6M3XKP8_9ZZZZ</name>
<dbReference type="EMBL" id="MT144727">
    <property type="protein sequence ID" value="QJH98322.1"/>
    <property type="molecule type" value="Genomic_DNA"/>
</dbReference>
<accession>A0A6M3XKP8</accession>
<dbReference type="InterPro" id="IPR018774">
    <property type="entry name" value="Phage_Mu_GpT"/>
</dbReference>
<organism evidence="2">
    <name type="scientific">viral metagenome</name>
    <dbReference type="NCBI Taxonomy" id="1070528"/>
    <lineage>
        <taxon>unclassified sequences</taxon>
        <taxon>metagenomes</taxon>
        <taxon>organismal metagenomes</taxon>
    </lineage>
</organism>
<sequence>MPGAGPLGRTDFPKLFASRLPYIDKLIGPDSWKEIDNQWMQYFNIRNSDRMREDFLEYAGFGLFRSIGEHEKVTYDQMIQGPSKSVLHTLYGLGFEIGYLVGKHDIDGIVAKNAPELGRSMRVSLQTLAAALWNGSFSTTLTADGQYLCDTDHTYIRGSGTWANAPLVATALGHAALESAIVTFSRLKDPMQNPMTIQPQNLLIPPELAPMAHELLQSQLRHDTTTHAESYVHGKLTPHVWPFLTSSTAWWVLAPQNQLQIYWYWSVKPETSHGLDFDTGAGKTKTLFACSTVAVDPRGVYGTAGA</sequence>
<gene>
    <name evidence="2" type="ORF">TM448B01269_0006</name>
</gene>
<evidence type="ECO:0000259" key="1">
    <source>
        <dbReference type="Pfam" id="PF10124"/>
    </source>
</evidence>
<reference evidence="2" key="1">
    <citation type="submission" date="2020-03" db="EMBL/GenBank/DDBJ databases">
        <title>The deep terrestrial virosphere.</title>
        <authorList>
            <person name="Holmfeldt K."/>
            <person name="Nilsson E."/>
            <person name="Simone D."/>
            <person name="Lopez-Fernandez M."/>
            <person name="Wu X."/>
            <person name="de Brujin I."/>
            <person name="Lundin D."/>
            <person name="Andersson A."/>
            <person name="Bertilsson S."/>
            <person name="Dopson M."/>
        </authorList>
    </citation>
    <scope>NUCLEOTIDE SEQUENCE</scope>
    <source>
        <strain evidence="2">TM448B01269</strain>
    </source>
</reference>